<reference evidence="5" key="1">
    <citation type="submission" date="2016-09" db="EMBL/GenBank/DDBJ databases">
        <title>Draft genome sequence of a novel species of the family Streptococcaceae isolated from flowers.</title>
        <authorList>
            <person name="Chuah L.-O."/>
            <person name="Yap K.-P."/>
            <person name="Thong K.L."/>
            <person name="Liong M.T."/>
            <person name="Ahmad R."/>
            <person name="Rusul G."/>
        </authorList>
    </citation>
    <scope>NUCLEOTIDE SEQUENCE [LARGE SCALE GENOMIC DNA]</scope>
    <source>
        <strain evidence="5">HibF3</strain>
    </source>
</reference>
<protein>
    <recommendedName>
        <fullName evidence="3">HTH tetR-type domain-containing protein</fullName>
    </recommendedName>
</protein>
<dbReference type="InterPro" id="IPR009057">
    <property type="entry name" value="Homeodomain-like_sf"/>
</dbReference>
<dbReference type="EMBL" id="MKIQ01000004">
    <property type="protein sequence ID" value="OFI47630.1"/>
    <property type="molecule type" value="Genomic_DNA"/>
</dbReference>
<name>A0A9Q5JHV7_9LACT</name>
<dbReference type="Pfam" id="PF00440">
    <property type="entry name" value="TetR_N"/>
    <property type="match status" value="1"/>
</dbReference>
<dbReference type="RefSeq" id="WP_070787273.1">
    <property type="nucleotide sequence ID" value="NZ_MKIQ01000004.1"/>
</dbReference>
<feature type="domain" description="HTH tetR-type" evidence="3">
    <location>
        <begin position="2"/>
        <end position="62"/>
    </location>
</feature>
<evidence type="ECO:0000256" key="1">
    <source>
        <dbReference type="ARBA" id="ARBA00023125"/>
    </source>
</evidence>
<dbReference type="InterPro" id="IPR001647">
    <property type="entry name" value="HTH_TetR"/>
</dbReference>
<keyword evidence="1 2" id="KW-0238">DNA-binding</keyword>
<gene>
    <name evidence="4" type="ORF">BG262_09235</name>
</gene>
<organism evidence="4 5">
    <name type="scientific">Floricoccus penangensis</name>
    <dbReference type="NCBI Taxonomy" id="1859475"/>
    <lineage>
        <taxon>Bacteria</taxon>
        <taxon>Bacillati</taxon>
        <taxon>Bacillota</taxon>
        <taxon>Bacilli</taxon>
        <taxon>Lactobacillales</taxon>
        <taxon>Streptococcaceae</taxon>
        <taxon>Floricoccus</taxon>
    </lineage>
</organism>
<proteinExistence type="predicted"/>
<dbReference type="AlphaFoldDB" id="A0A9Q5JHV7"/>
<dbReference type="PANTHER" id="PTHR43479">
    <property type="entry name" value="ACREF/ENVCD OPERON REPRESSOR-RELATED"/>
    <property type="match status" value="1"/>
</dbReference>
<evidence type="ECO:0000256" key="2">
    <source>
        <dbReference type="PROSITE-ProRule" id="PRU00335"/>
    </source>
</evidence>
<sequence length="188" mass="22204">MENIKEKILNSAIEKFKVNEYKQTNIQQICKDADIATGSFYKYYSSKEEIYFDSYKKENEKVKEKILSTINFDETPIELISSIISKIFEETSKNKLLNEWSTSKYLRQKLQSESDLIFKESVVFKSFKELVDYWDEKRLLNENVGKEEAIEMFSAISILDLHQNEIQTSNYQKLLKNMFTALLSLILK</sequence>
<keyword evidence="5" id="KW-1185">Reference proteome</keyword>
<dbReference type="Proteomes" id="UP000177273">
    <property type="component" value="Unassembled WGS sequence"/>
</dbReference>
<dbReference type="OrthoDB" id="9812993at2"/>
<dbReference type="InterPro" id="IPR050624">
    <property type="entry name" value="HTH-type_Tx_Regulator"/>
</dbReference>
<dbReference type="PROSITE" id="PS50977">
    <property type="entry name" value="HTH_TETR_2"/>
    <property type="match status" value="1"/>
</dbReference>
<comment type="caution">
    <text evidence="4">The sequence shown here is derived from an EMBL/GenBank/DDBJ whole genome shotgun (WGS) entry which is preliminary data.</text>
</comment>
<dbReference type="SUPFAM" id="SSF46689">
    <property type="entry name" value="Homeodomain-like"/>
    <property type="match status" value="1"/>
</dbReference>
<dbReference type="PANTHER" id="PTHR43479:SF11">
    <property type="entry name" value="ACREF_ENVCD OPERON REPRESSOR-RELATED"/>
    <property type="match status" value="1"/>
</dbReference>
<dbReference type="GO" id="GO:0003677">
    <property type="term" value="F:DNA binding"/>
    <property type="evidence" value="ECO:0007669"/>
    <property type="project" value="UniProtKB-UniRule"/>
</dbReference>
<dbReference type="Gene3D" id="1.10.357.10">
    <property type="entry name" value="Tetracycline Repressor, domain 2"/>
    <property type="match status" value="1"/>
</dbReference>
<evidence type="ECO:0000313" key="5">
    <source>
        <dbReference type="Proteomes" id="UP000177273"/>
    </source>
</evidence>
<accession>A0A9Q5JHV7</accession>
<feature type="DNA-binding region" description="H-T-H motif" evidence="2">
    <location>
        <begin position="25"/>
        <end position="44"/>
    </location>
</feature>
<evidence type="ECO:0000259" key="3">
    <source>
        <dbReference type="PROSITE" id="PS50977"/>
    </source>
</evidence>
<evidence type="ECO:0000313" key="4">
    <source>
        <dbReference type="EMBL" id="OFI47630.1"/>
    </source>
</evidence>